<feature type="region of interest" description="Disordered" evidence="4">
    <location>
        <begin position="197"/>
        <end position="216"/>
    </location>
</feature>
<name>A0AAN7BBF6_9PEZI</name>
<dbReference type="SMART" id="SM00248">
    <property type="entry name" value="ANK"/>
    <property type="match status" value="3"/>
</dbReference>
<keyword evidence="2 3" id="KW-0040">ANK repeat</keyword>
<keyword evidence="1" id="KW-0677">Repeat</keyword>
<dbReference type="InterPro" id="IPR036770">
    <property type="entry name" value="Ankyrin_rpt-contain_sf"/>
</dbReference>
<feature type="region of interest" description="Disordered" evidence="4">
    <location>
        <begin position="32"/>
        <end position="124"/>
    </location>
</feature>
<feature type="compositionally biased region" description="Basic residues" evidence="4">
    <location>
        <begin position="57"/>
        <end position="66"/>
    </location>
</feature>
<dbReference type="PROSITE" id="PS50297">
    <property type="entry name" value="ANK_REP_REGION"/>
    <property type="match status" value="3"/>
</dbReference>
<feature type="compositionally biased region" description="Low complexity" evidence="4">
    <location>
        <begin position="68"/>
        <end position="94"/>
    </location>
</feature>
<sequence>MAAQLQIGSDPSASGSLNLLTEASGVKKIRSYSHHGRVNGHRQNSITTGGSCGHPSSSRRHHRHRSSISDAASALPALASKSFRPNPSTRSSRPPLSPQLDRRSSRFSSYQDRQPRYGHEYGYSHHHHSAAPLLAELHDLGSPPEFQDNYHLVSGSGRAQSSPSLELSSTESGSSDLHRNFIPGLAEDFDHHMNVLSAQPNHHNPPNHAKQDISGPAPDLFLGDGLDSLLGKTVLHLAAEYGHAHVVQTLLGRRMDVNLRDDMGDTALHLAARHGHHSVIQVLVASNATLDIRNSSGRTALQLSVIKGDIETVQLLLDQGATVI</sequence>
<dbReference type="SUPFAM" id="SSF48403">
    <property type="entry name" value="Ankyrin repeat"/>
    <property type="match status" value="1"/>
</dbReference>
<dbReference type="EMBL" id="MU858047">
    <property type="protein sequence ID" value="KAK4219681.1"/>
    <property type="molecule type" value="Genomic_DNA"/>
</dbReference>
<feature type="repeat" description="ANK" evidence="3">
    <location>
        <begin position="263"/>
        <end position="295"/>
    </location>
</feature>
<feature type="compositionally biased region" description="Low complexity" evidence="4">
    <location>
        <begin position="161"/>
        <end position="175"/>
    </location>
</feature>
<organism evidence="5 6">
    <name type="scientific">Rhypophila decipiens</name>
    <dbReference type="NCBI Taxonomy" id="261697"/>
    <lineage>
        <taxon>Eukaryota</taxon>
        <taxon>Fungi</taxon>
        <taxon>Dikarya</taxon>
        <taxon>Ascomycota</taxon>
        <taxon>Pezizomycotina</taxon>
        <taxon>Sordariomycetes</taxon>
        <taxon>Sordariomycetidae</taxon>
        <taxon>Sordariales</taxon>
        <taxon>Naviculisporaceae</taxon>
        <taxon>Rhypophila</taxon>
    </lineage>
</organism>
<dbReference type="PROSITE" id="PS50088">
    <property type="entry name" value="ANK_REPEAT"/>
    <property type="match status" value="3"/>
</dbReference>
<feature type="compositionally biased region" description="Basic and acidic residues" evidence="4">
    <location>
        <begin position="113"/>
        <end position="123"/>
    </location>
</feature>
<accession>A0AAN7BBF6</accession>
<feature type="repeat" description="ANK" evidence="3">
    <location>
        <begin position="230"/>
        <end position="262"/>
    </location>
</feature>
<protein>
    <submittedName>
        <fullName evidence="5">Uncharacterized protein</fullName>
    </submittedName>
</protein>
<reference evidence="5" key="2">
    <citation type="submission" date="2023-05" db="EMBL/GenBank/DDBJ databases">
        <authorList>
            <consortium name="Lawrence Berkeley National Laboratory"/>
            <person name="Steindorff A."/>
            <person name="Hensen N."/>
            <person name="Bonometti L."/>
            <person name="Westerberg I."/>
            <person name="Brannstrom I.O."/>
            <person name="Guillou S."/>
            <person name="Cros-Aarteil S."/>
            <person name="Calhoun S."/>
            <person name="Haridas S."/>
            <person name="Kuo A."/>
            <person name="Mondo S."/>
            <person name="Pangilinan J."/>
            <person name="Riley R."/>
            <person name="Labutti K."/>
            <person name="Andreopoulos B."/>
            <person name="Lipzen A."/>
            <person name="Chen C."/>
            <person name="Yanf M."/>
            <person name="Daum C."/>
            <person name="Ng V."/>
            <person name="Clum A."/>
            <person name="Ohm R."/>
            <person name="Martin F."/>
            <person name="Silar P."/>
            <person name="Natvig D."/>
            <person name="Lalanne C."/>
            <person name="Gautier V."/>
            <person name="Ament-Velasquez S.L."/>
            <person name="Kruys A."/>
            <person name="Hutchinson M.I."/>
            <person name="Powell A.J."/>
            <person name="Barry K."/>
            <person name="Miller A.N."/>
            <person name="Grigoriev I.V."/>
            <person name="Debuchy R."/>
            <person name="Gladieux P."/>
            <person name="Thoren M.H."/>
            <person name="Johannesson H."/>
        </authorList>
    </citation>
    <scope>NUCLEOTIDE SEQUENCE</scope>
    <source>
        <strain evidence="5">PSN293</strain>
    </source>
</reference>
<comment type="caution">
    <text evidence="5">The sequence shown here is derived from an EMBL/GenBank/DDBJ whole genome shotgun (WGS) entry which is preliminary data.</text>
</comment>
<evidence type="ECO:0000256" key="3">
    <source>
        <dbReference type="PROSITE-ProRule" id="PRU00023"/>
    </source>
</evidence>
<dbReference type="PRINTS" id="PR01415">
    <property type="entry name" value="ANKYRIN"/>
</dbReference>
<evidence type="ECO:0000256" key="1">
    <source>
        <dbReference type="ARBA" id="ARBA00022737"/>
    </source>
</evidence>
<proteinExistence type="predicted"/>
<feature type="region of interest" description="Disordered" evidence="4">
    <location>
        <begin position="139"/>
        <end position="179"/>
    </location>
</feature>
<dbReference type="InterPro" id="IPR002110">
    <property type="entry name" value="Ankyrin_rpt"/>
</dbReference>
<dbReference type="Gene3D" id="1.25.40.20">
    <property type="entry name" value="Ankyrin repeat-containing domain"/>
    <property type="match status" value="1"/>
</dbReference>
<evidence type="ECO:0000313" key="6">
    <source>
        <dbReference type="Proteomes" id="UP001301769"/>
    </source>
</evidence>
<evidence type="ECO:0000256" key="2">
    <source>
        <dbReference type="ARBA" id="ARBA00023043"/>
    </source>
</evidence>
<evidence type="ECO:0000313" key="5">
    <source>
        <dbReference type="EMBL" id="KAK4219681.1"/>
    </source>
</evidence>
<evidence type="ECO:0000256" key="4">
    <source>
        <dbReference type="SAM" id="MobiDB-lite"/>
    </source>
</evidence>
<dbReference type="AlphaFoldDB" id="A0AAN7BBF6"/>
<gene>
    <name evidence="5" type="ORF">QBC37DRAFT_367794</name>
</gene>
<keyword evidence="6" id="KW-1185">Reference proteome</keyword>
<dbReference type="PANTHER" id="PTHR24171">
    <property type="entry name" value="ANKYRIN REPEAT DOMAIN-CONTAINING PROTEIN 39-RELATED"/>
    <property type="match status" value="1"/>
</dbReference>
<dbReference type="Pfam" id="PF12796">
    <property type="entry name" value="Ank_2"/>
    <property type="match status" value="1"/>
</dbReference>
<reference evidence="5" key="1">
    <citation type="journal article" date="2023" name="Mol. Phylogenet. Evol.">
        <title>Genome-scale phylogeny and comparative genomics of the fungal order Sordariales.</title>
        <authorList>
            <person name="Hensen N."/>
            <person name="Bonometti L."/>
            <person name="Westerberg I."/>
            <person name="Brannstrom I.O."/>
            <person name="Guillou S."/>
            <person name="Cros-Aarteil S."/>
            <person name="Calhoun S."/>
            <person name="Haridas S."/>
            <person name="Kuo A."/>
            <person name="Mondo S."/>
            <person name="Pangilinan J."/>
            <person name="Riley R."/>
            <person name="LaButti K."/>
            <person name="Andreopoulos B."/>
            <person name="Lipzen A."/>
            <person name="Chen C."/>
            <person name="Yan M."/>
            <person name="Daum C."/>
            <person name="Ng V."/>
            <person name="Clum A."/>
            <person name="Steindorff A."/>
            <person name="Ohm R.A."/>
            <person name="Martin F."/>
            <person name="Silar P."/>
            <person name="Natvig D.O."/>
            <person name="Lalanne C."/>
            <person name="Gautier V."/>
            <person name="Ament-Velasquez S.L."/>
            <person name="Kruys A."/>
            <person name="Hutchinson M.I."/>
            <person name="Powell A.J."/>
            <person name="Barry K."/>
            <person name="Miller A.N."/>
            <person name="Grigoriev I.V."/>
            <person name="Debuchy R."/>
            <person name="Gladieux P."/>
            <person name="Hiltunen Thoren M."/>
            <person name="Johannesson H."/>
        </authorList>
    </citation>
    <scope>NUCLEOTIDE SEQUENCE</scope>
    <source>
        <strain evidence="5">PSN293</strain>
    </source>
</reference>
<feature type="repeat" description="ANK" evidence="3">
    <location>
        <begin position="296"/>
        <end position="324"/>
    </location>
</feature>
<dbReference type="Proteomes" id="UP001301769">
    <property type="component" value="Unassembled WGS sequence"/>
</dbReference>